<feature type="domain" description="D-isomer specific 2-hydroxyacid dehydrogenase catalytic" evidence="5">
    <location>
        <begin position="55"/>
        <end position="377"/>
    </location>
</feature>
<dbReference type="OrthoDB" id="298012at2759"/>
<dbReference type="InterPro" id="IPR006140">
    <property type="entry name" value="D-isomer_DH_NAD-bd"/>
</dbReference>
<dbReference type="AlphaFoldDB" id="F0XJ69"/>
<dbReference type="HOGENOM" id="CLU_019796_1_3_1"/>
<dbReference type="GeneID" id="25975128"/>
<feature type="domain" description="D-isomer specific 2-hydroxyacid dehydrogenase NAD-binding" evidence="6">
    <location>
        <begin position="187"/>
        <end position="345"/>
    </location>
</feature>
<accession>F0XJ69</accession>
<comment type="similarity">
    <text evidence="1 4">Belongs to the D-isomer specific 2-hydroxyacid dehydrogenase family.</text>
</comment>
<dbReference type="CDD" id="cd05198">
    <property type="entry name" value="formate_dh_like"/>
    <property type="match status" value="1"/>
</dbReference>
<dbReference type="Proteomes" id="UP000007796">
    <property type="component" value="Unassembled WGS sequence"/>
</dbReference>
<evidence type="ECO:0000256" key="4">
    <source>
        <dbReference type="RuleBase" id="RU003719"/>
    </source>
</evidence>
<gene>
    <name evidence="7" type="ORF">CMQ_2169</name>
</gene>
<evidence type="ECO:0000259" key="5">
    <source>
        <dbReference type="Pfam" id="PF00389"/>
    </source>
</evidence>
<dbReference type="InterPro" id="IPR029753">
    <property type="entry name" value="D-isomer_DH_CS"/>
</dbReference>
<keyword evidence="3" id="KW-0520">NAD</keyword>
<dbReference type="STRING" id="655863.F0XJ69"/>
<dbReference type="PROSITE" id="PS00671">
    <property type="entry name" value="D_2_HYDROXYACID_DH_3"/>
    <property type="match status" value="1"/>
</dbReference>
<sequence length="379" mass="40204">MTSTVDPIPSTPSGHVTAAVTPRHFHIVALETIFTGPLYVTVPAPHTCTFVQYERTDRSPGSSELATRLRDADIVLMTTIPMRADILASTATPRLGLLAVMASGTDTIDLVACAARGIRVLNSPGCNAESVAEHAVALYFATRRRLMPSMRPLLRGLWPAKGTLLHTAVQGPRGAESEADAWPRGCVQETAVIVGYGGVGRRVAAMLQALGMTVLVAGRKGDEAVDQPLPRGRTAFAEALRVASVLVLCCPRTPETLGMLSTAEFAAMKKDALLINVSRGGIVDEDALLAALRGGEIGGAGVDVFSTEPASLENNSLLRAAVDEMDQDDASRDRRPLNLVVTPHTAWIASATLNNNIRVMQDNIDGFITGNLVAERVRA</sequence>
<dbReference type="InterPro" id="IPR036291">
    <property type="entry name" value="NAD(P)-bd_dom_sf"/>
</dbReference>
<evidence type="ECO:0000256" key="2">
    <source>
        <dbReference type="ARBA" id="ARBA00023002"/>
    </source>
</evidence>
<dbReference type="GO" id="GO:0051287">
    <property type="term" value="F:NAD binding"/>
    <property type="evidence" value="ECO:0007669"/>
    <property type="project" value="InterPro"/>
</dbReference>
<evidence type="ECO:0000256" key="3">
    <source>
        <dbReference type="ARBA" id="ARBA00023027"/>
    </source>
</evidence>
<evidence type="ECO:0000313" key="8">
    <source>
        <dbReference type="Proteomes" id="UP000007796"/>
    </source>
</evidence>
<evidence type="ECO:0000256" key="1">
    <source>
        <dbReference type="ARBA" id="ARBA00005854"/>
    </source>
</evidence>
<dbReference type="PANTHER" id="PTHR43761:SF1">
    <property type="entry name" value="D-ISOMER SPECIFIC 2-HYDROXYACID DEHYDROGENASE CATALYTIC DOMAIN-CONTAINING PROTEIN-RELATED"/>
    <property type="match status" value="1"/>
</dbReference>
<reference evidence="7 8" key="1">
    <citation type="journal article" date="2011" name="Proc. Natl. Acad. Sci. U.S.A.">
        <title>Genome and transcriptome analyses of the mountain pine beetle-fungal symbiont Grosmannia clavigera, a lodgepole pine pathogen.</title>
        <authorList>
            <person name="DiGuistini S."/>
            <person name="Wang Y."/>
            <person name="Liao N.Y."/>
            <person name="Taylor G."/>
            <person name="Tanguay P."/>
            <person name="Feau N."/>
            <person name="Henrissat B."/>
            <person name="Chan S.K."/>
            <person name="Hesse-Orce U."/>
            <person name="Alamouti S.M."/>
            <person name="Tsui C.K.M."/>
            <person name="Docking R.T."/>
            <person name="Levasseur A."/>
            <person name="Haridas S."/>
            <person name="Robertson G."/>
            <person name="Birol I."/>
            <person name="Holt R.A."/>
            <person name="Marra M.A."/>
            <person name="Hamelin R.C."/>
            <person name="Hirst M."/>
            <person name="Jones S.J.M."/>
            <person name="Bohlmann J."/>
            <person name="Breuil C."/>
        </authorList>
    </citation>
    <scope>NUCLEOTIDE SEQUENCE [LARGE SCALE GENOMIC DNA]</scope>
    <source>
        <strain evidence="8">kw1407 / UAMH 11150</strain>
    </source>
</reference>
<dbReference type="GO" id="GO:0016616">
    <property type="term" value="F:oxidoreductase activity, acting on the CH-OH group of donors, NAD or NADP as acceptor"/>
    <property type="evidence" value="ECO:0007669"/>
    <property type="project" value="InterPro"/>
</dbReference>
<keyword evidence="8" id="KW-1185">Reference proteome</keyword>
<dbReference type="Pfam" id="PF00389">
    <property type="entry name" value="2-Hacid_dh"/>
    <property type="match status" value="1"/>
</dbReference>
<evidence type="ECO:0000313" key="7">
    <source>
        <dbReference type="EMBL" id="EFX02120.1"/>
    </source>
</evidence>
<dbReference type="EMBL" id="GL629782">
    <property type="protein sequence ID" value="EFX02120.1"/>
    <property type="molecule type" value="Genomic_DNA"/>
</dbReference>
<evidence type="ECO:0000259" key="6">
    <source>
        <dbReference type="Pfam" id="PF02826"/>
    </source>
</evidence>
<dbReference type="PANTHER" id="PTHR43761">
    <property type="entry name" value="D-ISOMER SPECIFIC 2-HYDROXYACID DEHYDROGENASE FAMILY PROTEIN (AFU_ORTHOLOGUE AFUA_1G13630)"/>
    <property type="match status" value="1"/>
</dbReference>
<dbReference type="Pfam" id="PF02826">
    <property type="entry name" value="2-Hacid_dh_C"/>
    <property type="match status" value="1"/>
</dbReference>
<dbReference type="InterPro" id="IPR006139">
    <property type="entry name" value="D-isomer_2_OHA_DH_cat_dom"/>
</dbReference>
<dbReference type="SUPFAM" id="SSF52283">
    <property type="entry name" value="Formate/glycerate dehydrogenase catalytic domain-like"/>
    <property type="match status" value="1"/>
</dbReference>
<proteinExistence type="inferred from homology"/>
<dbReference type="SUPFAM" id="SSF51735">
    <property type="entry name" value="NAD(P)-binding Rossmann-fold domains"/>
    <property type="match status" value="1"/>
</dbReference>
<dbReference type="InterPro" id="IPR050418">
    <property type="entry name" value="D-iso_2-hydroxyacid_DH_PdxB"/>
</dbReference>
<keyword evidence="2 4" id="KW-0560">Oxidoreductase</keyword>
<dbReference type="InParanoid" id="F0XJ69"/>
<dbReference type="eggNOG" id="KOG0069">
    <property type="taxonomic scope" value="Eukaryota"/>
</dbReference>
<name>F0XJ69_GROCL</name>
<dbReference type="RefSeq" id="XP_014171602.1">
    <property type="nucleotide sequence ID" value="XM_014316127.1"/>
</dbReference>
<organism evidence="8">
    <name type="scientific">Grosmannia clavigera (strain kw1407 / UAMH 11150)</name>
    <name type="common">Blue stain fungus</name>
    <name type="synonym">Graphiocladiella clavigera</name>
    <dbReference type="NCBI Taxonomy" id="655863"/>
    <lineage>
        <taxon>Eukaryota</taxon>
        <taxon>Fungi</taxon>
        <taxon>Dikarya</taxon>
        <taxon>Ascomycota</taxon>
        <taxon>Pezizomycotina</taxon>
        <taxon>Sordariomycetes</taxon>
        <taxon>Sordariomycetidae</taxon>
        <taxon>Ophiostomatales</taxon>
        <taxon>Ophiostomataceae</taxon>
        <taxon>Leptographium</taxon>
    </lineage>
</organism>
<dbReference type="Gene3D" id="3.40.50.720">
    <property type="entry name" value="NAD(P)-binding Rossmann-like Domain"/>
    <property type="match status" value="2"/>
</dbReference>
<protein>
    <submittedName>
        <fullName evidence="7">Glycerate dehydrogenase</fullName>
    </submittedName>
</protein>